<accession>A0A811JRB6</accession>
<organism evidence="1 2">
    <name type="scientific">Bursaphelenchus okinawaensis</name>
    <dbReference type="NCBI Taxonomy" id="465554"/>
    <lineage>
        <taxon>Eukaryota</taxon>
        <taxon>Metazoa</taxon>
        <taxon>Ecdysozoa</taxon>
        <taxon>Nematoda</taxon>
        <taxon>Chromadorea</taxon>
        <taxon>Rhabditida</taxon>
        <taxon>Tylenchina</taxon>
        <taxon>Tylenchomorpha</taxon>
        <taxon>Aphelenchoidea</taxon>
        <taxon>Aphelenchoididae</taxon>
        <taxon>Bursaphelenchus</taxon>
    </lineage>
</organism>
<keyword evidence="2" id="KW-1185">Reference proteome</keyword>
<proteinExistence type="predicted"/>
<dbReference type="EMBL" id="CAJFCW020000001">
    <property type="protein sequence ID" value="CAG9079670.1"/>
    <property type="molecule type" value="Genomic_DNA"/>
</dbReference>
<dbReference type="EMBL" id="CAJFDH010000001">
    <property type="protein sequence ID" value="CAD5205883.1"/>
    <property type="molecule type" value="Genomic_DNA"/>
</dbReference>
<dbReference type="Proteomes" id="UP000783686">
    <property type="component" value="Unassembled WGS sequence"/>
</dbReference>
<protein>
    <submittedName>
        <fullName evidence="1">Uncharacterized protein</fullName>
    </submittedName>
</protein>
<evidence type="ECO:0000313" key="2">
    <source>
        <dbReference type="Proteomes" id="UP000614601"/>
    </source>
</evidence>
<dbReference type="Proteomes" id="UP000614601">
    <property type="component" value="Unassembled WGS sequence"/>
</dbReference>
<name>A0A811JRB6_9BILA</name>
<evidence type="ECO:0000313" key="1">
    <source>
        <dbReference type="EMBL" id="CAD5205883.1"/>
    </source>
</evidence>
<sequence length="235" mass="27107">MARPLDESLLRLFKSFVNRKDAESSDDEFLNSKISRPEKLNIFDSENSMRSTNNNTIPLKLDTSHVEEFYSLADSLHEEFEQINVSREAPSKVKGSVEELMQKVQLQEAAEGYVHNTIDRVLVVIRKKIKHTTDQYEITETLCTELESLYGLNRLDVDHTGLCLKNDKYTIAFLVLLESEFADDVIRRFQMNNVNNHDYVLLCRGDRFVMSSLKGLKIASKTLLNKVLDELIDRT</sequence>
<comment type="caution">
    <text evidence="1">The sequence shown here is derived from an EMBL/GenBank/DDBJ whole genome shotgun (WGS) entry which is preliminary data.</text>
</comment>
<dbReference type="AlphaFoldDB" id="A0A811JRB6"/>
<gene>
    <name evidence="1" type="ORF">BOKJ2_LOCUS567</name>
</gene>
<reference evidence="1" key="1">
    <citation type="submission" date="2020-09" db="EMBL/GenBank/DDBJ databases">
        <authorList>
            <person name="Kikuchi T."/>
        </authorList>
    </citation>
    <scope>NUCLEOTIDE SEQUENCE</scope>
    <source>
        <strain evidence="1">SH1</strain>
    </source>
</reference>